<keyword evidence="3" id="KW-1185">Reference proteome</keyword>
<protein>
    <submittedName>
        <fullName evidence="2">NADPH-dependent ferric siderophore reductase</fullName>
    </submittedName>
</protein>
<dbReference type="InterPro" id="IPR013113">
    <property type="entry name" value="SIP_FAD-bd"/>
</dbReference>
<dbReference type="CDD" id="cd06193">
    <property type="entry name" value="siderophore_interacting"/>
    <property type="match status" value="1"/>
</dbReference>
<dbReference type="InterPro" id="IPR007037">
    <property type="entry name" value="SIP_rossman_dom"/>
</dbReference>
<evidence type="ECO:0000259" key="1">
    <source>
        <dbReference type="PROSITE" id="PS51384"/>
    </source>
</evidence>
<organism evidence="2 3">
    <name type="scientific">Rhodococcoides corynebacterioides</name>
    <dbReference type="NCBI Taxonomy" id="53972"/>
    <lineage>
        <taxon>Bacteria</taxon>
        <taxon>Bacillati</taxon>
        <taxon>Actinomycetota</taxon>
        <taxon>Actinomycetes</taxon>
        <taxon>Mycobacteriales</taxon>
        <taxon>Nocardiaceae</taxon>
        <taxon>Rhodococcoides</taxon>
    </lineage>
</organism>
<dbReference type="Pfam" id="PF08021">
    <property type="entry name" value="FAD_binding_9"/>
    <property type="match status" value="1"/>
</dbReference>
<dbReference type="InterPro" id="IPR039261">
    <property type="entry name" value="FNR_nucleotide-bd"/>
</dbReference>
<evidence type="ECO:0000313" key="3">
    <source>
        <dbReference type="Proteomes" id="UP000703038"/>
    </source>
</evidence>
<dbReference type="InterPro" id="IPR017927">
    <property type="entry name" value="FAD-bd_FR_type"/>
</dbReference>
<sequence length="305" mass="33586">MSTAFELDAATLDAEPGFYPASVLSATAISPSMVRIVLGGPWVERYVGLDAPDECVTVFFPAAVDDVLPPMTCCKGVWGYHDAATRPECRNYTVRTRDDDTLTIDFVLHESGVASNWARLARPGHSVVLSRPRSWYRCPEDAAWQLLVADQTGLPAIARALEQAPARLRTHVVLEVLDPADIQSFDTAADVTVDWRVGTGNGVMPSVLPDAVASYERPAGTGYVWFAGEAGASRAVRSHVRKQWGMSTRECSVIGYWRERAEEWLASYKRYEAMALAGYKRALREGKSEAQAQEEFEALLERVGL</sequence>
<feature type="domain" description="FAD-binding FR-type" evidence="1">
    <location>
        <begin position="16"/>
        <end position="139"/>
    </location>
</feature>
<dbReference type="Gene3D" id="2.40.30.10">
    <property type="entry name" value="Translation factors"/>
    <property type="match status" value="1"/>
</dbReference>
<name>A0ABS2KNG2_9NOCA</name>
<accession>A0ABS2KNG2</accession>
<dbReference type="Gene3D" id="3.40.50.80">
    <property type="entry name" value="Nucleotide-binding domain of ferredoxin-NADP reductase (FNR) module"/>
    <property type="match status" value="1"/>
</dbReference>
<dbReference type="EMBL" id="JAFBBK010000001">
    <property type="protein sequence ID" value="MBM7413509.1"/>
    <property type="molecule type" value="Genomic_DNA"/>
</dbReference>
<dbReference type="PANTHER" id="PTHR30157:SF0">
    <property type="entry name" value="NADPH-DEPENDENT FERRIC-CHELATE REDUCTASE"/>
    <property type="match status" value="1"/>
</dbReference>
<comment type="caution">
    <text evidence="2">The sequence shown here is derived from an EMBL/GenBank/DDBJ whole genome shotgun (WGS) entry which is preliminary data.</text>
</comment>
<proteinExistence type="predicted"/>
<dbReference type="PANTHER" id="PTHR30157">
    <property type="entry name" value="FERRIC REDUCTASE, NADPH-DEPENDENT"/>
    <property type="match status" value="1"/>
</dbReference>
<reference evidence="2 3" key="1">
    <citation type="submission" date="2021-01" db="EMBL/GenBank/DDBJ databases">
        <title>Genomics of switchgrass bacterial isolates.</title>
        <authorList>
            <person name="Shade A."/>
        </authorList>
    </citation>
    <scope>NUCLEOTIDE SEQUENCE [LARGE SCALE GENOMIC DNA]</scope>
    <source>
        <strain evidence="2 3">PvP111</strain>
    </source>
</reference>
<dbReference type="Pfam" id="PF04954">
    <property type="entry name" value="SIP"/>
    <property type="match status" value="1"/>
</dbReference>
<evidence type="ECO:0000313" key="2">
    <source>
        <dbReference type="EMBL" id="MBM7413509.1"/>
    </source>
</evidence>
<dbReference type="InterPro" id="IPR039374">
    <property type="entry name" value="SIP_fam"/>
</dbReference>
<dbReference type="RefSeq" id="WP_204866164.1">
    <property type="nucleotide sequence ID" value="NZ_JAFBBK010000001.1"/>
</dbReference>
<dbReference type="InterPro" id="IPR017938">
    <property type="entry name" value="Riboflavin_synthase-like_b-brl"/>
</dbReference>
<gene>
    <name evidence="2" type="ORF">JOE42_000242</name>
</gene>
<dbReference type="PROSITE" id="PS51384">
    <property type="entry name" value="FAD_FR"/>
    <property type="match status" value="1"/>
</dbReference>
<dbReference type="Proteomes" id="UP000703038">
    <property type="component" value="Unassembled WGS sequence"/>
</dbReference>
<dbReference type="SUPFAM" id="SSF63380">
    <property type="entry name" value="Riboflavin synthase domain-like"/>
    <property type="match status" value="1"/>
</dbReference>